<dbReference type="Proteomes" id="UP000198609">
    <property type="component" value="Unassembled WGS sequence"/>
</dbReference>
<feature type="compositionally biased region" description="Low complexity" evidence="1">
    <location>
        <begin position="95"/>
        <end position="116"/>
    </location>
</feature>
<evidence type="ECO:0000259" key="3">
    <source>
        <dbReference type="PROSITE" id="PS51677"/>
    </source>
</evidence>
<keyword evidence="5" id="KW-1185">Reference proteome</keyword>
<dbReference type="EMBL" id="FNST01000002">
    <property type="protein sequence ID" value="SEC42950.1"/>
    <property type="molecule type" value="Genomic_DNA"/>
</dbReference>
<dbReference type="GO" id="GO:0005975">
    <property type="term" value="P:carbohydrate metabolic process"/>
    <property type="evidence" value="ECO:0007669"/>
    <property type="project" value="InterPro"/>
</dbReference>
<dbReference type="AlphaFoldDB" id="A0A1H4SFV8"/>
<feature type="compositionally biased region" description="Basic and acidic residues" evidence="1">
    <location>
        <begin position="143"/>
        <end position="154"/>
    </location>
</feature>
<feature type="compositionally biased region" description="Low complexity" evidence="1">
    <location>
        <begin position="123"/>
        <end position="135"/>
    </location>
</feature>
<evidence type="ECO:0000313" key="4">
    <source>
        <dbReference type="EMBL" id="SEC42950.1"/>
    </source>
</evidence>
<gene>
    <name evidence="4" type="ORF">SAMN04490356_4119</name>
</gene>
<dbReference type="InterPro" id="IPR050248">
    <property type="entry name" value="Polysacc_deacetylase_ArnD"/>
</dbReference>
<dbReference type="GO" id="GO:0016810">
    <property type="term" value="F:hydrolase activity, acting on carbon-nitrogen (but not peptide) bonds"/>
    <property type="evidence" value="ECO:0007669"/>
    <property type="project" value="InterPro"/>
</dbReference>
<dbReference type="CDD" id="cd10917">
    <property type="entry name" value="CE4_NodB_like_6s_7s"/>
    <property type="match status" value="1"/>
</dbReference>
<name>A0A1H4SFV8_STRMJ</name>
<keyword evidence="2" id="KW-0732">Signal</keyword>
<dbReference type="PANTHER" id="PTHR10587">
    <property type="entry name" value="GLYCOSYL TRANSFERASE-RELATED"/>
    <property type="match status" value="1"/>
</dbReference>
<dbReference type="Gene3D" id="3.20.20.370">
    <property type="entry name" value="Glycoside hydrolase/deacetylase"/>
    <property type="match status" value="1"/>
</dbReference>
<feature type="chain" id="PRO_5011708309" evidence="2">
    <location>
        <begin position="40"/>
        <end position="370"/>
    </location>
</feature>
<dbReference type="PROSITE" id="PS51677">
    <property type="entry name" value="NODB"/>
    <property type="match status" value="1"/>
</dbReference>
<accession>A0A1H4SFV8</accession>
<reference evidence="5" key="1">
    <citation type="submission" date="2016-10" db="EMBL/GenBank/DDBJ databases">
        <authorList>
            <person name="Varghese N."/>
            <person name="Submissions S."/>
        </authorList>
    </citation>
    <scope>NUCLEOTIDE SEQUENCE [LARGE SCALE GENOMIC DNA]</scope>
    <source>
        <strain evidence="5">DSM 40318</strain>
    </source>
</reference>
<proteinExistence type="predicted"/>
<evidence type="ECO:0000256" key="1">
    <source>
        <dbReference type="SAM" id="MobiDB-lite"/>
    </source>
</evidence>
<evidence type="ECO:0000313" key="5">
    <source>
        <dbReference type="Proteomes" id="UP000198609"/>
    </source>
</evidence>
<dbReference type="InterPro" id="IPR002509">
    <property type="entry name" value="NODB_dom"/>
</dbReference>
<evidence type="ECO:0000256" key="2">
    <source>
        <dbReference type="SAM" id="SignalP"/>
    </source>
</evidence>
<dbReference type="SUPFAM" id="SSF88713">
    <property type="entry name" value="Glycoside hydrolase/deacetylase"/>
    <property type="match status" value="1"/>
</dbReference>
<protein>
    <submittedName>
        <fullName evidence="4">Peptidoglycan/xylan/chitin deacetylase, PgdA/CDA1 family</fullName>
    </submittedName>
</protein>
<sequence>MHASGPKITYVMMIKTGFPRCLVLVGAAAVLTACGSLGAATEPYAGSRHGAPMPPASLASRLDDPPSPSRPPSGREPDPRPPASSGPGYEGQGYEGEAQGGAFPDAPPGSGDASASTPPPAAGPSGPASALPRSGSVGGASDAYRRWGLDRPLERPPAPPAVKPALGRSGPQQWGLPPVVRRVPTDQRVVFVTIDDGIEKDPRFVEQARELGLPFTGFLTDNVIGDHYDYFDELRRLGNPMENHTLTHPSLAGMAYDDQVREICGQRDVLWNHFGQQPRLFRPPFGEYDETTLRAAGFCGARTVVLWRAEMETHGLAYRSGDHLLPGDIILAHFRGPEQLEGQSMTDWITELVRAIQAQGFTIGRLEDYV</sequence>
<feature type="signal peptide" evidence="2">
    <location>
        <begin position="1"/>
        <end position="39"/>
    </location>
</feature>
<feature type="region of interest" description="Disordered" evidence="1">
    <location>
        <begin position="46"/>
        <end position="178"/>
    </location>
</feature>
<feature type="domain" description="NodB homology" evidence="3">
    <location>
        <begin position="188"/>
        <end position="370"/>
    </location>
</feature>
<dbReference type="PROSITE" id="PS51257">
    <property type="entry name" value="PROKAR_LIPOPROTEIN"/>
    <property type="match status" value="1"/>
</dbReference>
<dbReference type="InterPro" id="IPR011330">
    <property type="entry name" value="Glyco_hydro/deAcase_b/a-brl"/>
</dbReference>
<dbReference type="PANTHER" id="PTHR10587:SF134">
    <property type="entry name" value="SECRETED PROTEIN"/>
    <property type="match status" value="1"/>
</dbReference>
<organism evidence="4 5">
    <name type="scientific">Streptomyces melanosporofaciens</name>
    <dbReference type="NCBI Taxonomy" id="67327"/>
    <lineage>
        <taxon>Bacteria</taxon>
        <taxon>Bacillati</taxon>
        <taxon>Actinomycetota</taxon>
        <taxon>Actinomycetes</taxon>
        <taxon>Kitasatosporales</taxon>
        <taxon>Streptomycetaceae</taxon>
        <taxon>Streptomyces</taxon>
        <taxon>Streptomyces violaceusniger group</taxon>
    </lineage>
</organism>
<dbReference type="Pfam" id="PF01522">
    <property type="entry name" value="Polysacc_deac_1"/>
    <property type="match status" value="1"/>
</dbReference>